<organism evidence="3 4">
    <name type="scientific">Desulfosudis oleivorans (strain DSM 6200 / JCM 39069 / Hxd3)</name>
    <name type="common">Desulfococcus oleovorans</name>
    <dbReference type="NCBI Taxonomy" id="96561"/>
    <lineage>
        <taxon>Bacteria</taxon>
        <taxon>Pseudomonadati</taxon>
        <taxon>Thermodesulfobacteriota</taxon>
        <taxon>Desulfobacteria</taxon>
        <taxon>Desulfobacterales</taxon>
        <taxon>Desulfosudaceae</taxon>
        <taxon>Desulfosudis</taxon>
    </lineage>
</organism>
<dbReference type="KEGG" id="dol:Dole_2067"/>
<dbReference type="RefSeq" id="WP_012175483.1">
    <property type="nucleotide sequence ID" value="NC_009943.1"/>
</dbReference>
<keyword evidence="4" id="KW-1185">Reference proteome</keyword>
<dbReference type="InterPro" id="IPR025641">
    <property type="entry name" value="DUF4340"/>
</dbReference>
<proteinExistence type="predicted"/>
<dbReference type="HOGENOM" id="CLU_833487_0_0_7"/>
<feature type="domain" description="DUF4340" evidence="2">
    <location>
        <begin position="69"/>
        <end position="236"/>
    </location>
</feature>
<dbReference type="EMBL" id="CP000859">
    <property type="protein sequence ID" value="ABW67871.1"/>
    <property type="molecule type" value="Genomic_DNA"/>
</dbReference>
<gene>
    <name evidence="3" type="ordered locus">Dole_2067</name>
</gene>
<dbReference type="STRING" id="96561.Dole_2067"/>
<dbReference type="OrthoDB" id="5415078at2"/>
<keyword evidence="1" id="KW-0812">Transmembrane</keyword>
<keyword evidence="1" id="KW-0472">Membrane</keyword>
<feature type="transmembrane region" description="Helical" evidence="1">
    <location>
        <begin position="7"/>
        <end position="23"/>
    </location>
</feature>
<keyword evidence="1" id="KW-1133">Transmembrane helix</keyword>
<dbReference type="eggNOG" id="ENOG502ZHAI">
    <property type="taxonomic scope" value="Bacteria"/>
</dbReference>
<dbReference type="AlphaFoldDB" id="A8ZTT8"/>
<protein>
    <recommendedName>
        <fullName evidence="2">DUF4340 domain-containing protein</fullName>
    </recommendedName>
</protein>
<evidence type="ECO:0000313" key="3">
    <source>
        <dbReference type="EMBL" id="ABW67871.1"/>
    </source>
</evidence>
<dbReference type="Pfam" id="PF14238">
    <property type="entry name" value="DUF4340"/>
    <property type="match status" value="1"/>
</dbReference>
<name>A8ZTT8_DESOH</name>
<evidence type="ECO:0000256" key="1">
    <source>
        <dbReference type="SAM" id="Phobius"/>
    </source>
</evidence>
<reference evidence="3 4" key="1">
    <citation type="submission" date="2007-10" db="EMBL/GenBank/DDBJ databases">
        <title>Complete sequence of Desulfococcus oleovorans Hxd3.</title>
        <authorList>
            <consortium name="US DOE Joint Genome Institute"/>
            <person name="Copeland A."/>
            <person name="Lucas S."/>
            <person name="Lapidus A."/>
            <person name="Barry K."/>
            <person name="Glavina del Rio T."/>
            <person name="Dalin E."/>
            <person name="Tice H."/>
            <person name="Pitluck S."/>
            <person name="Kiss H."/>
            <person name="Brettin T."/>
            <person name="Bruce D."/>
            <person name="Detter J.C."/>
            <person name="Han C."/>
            <person name="Schmutz J."/>
            <person name="Larimer F."/>
            <person name="Land M."/>
            <person name="Hauser L."/>
            <person name="Kyrpides N."/>
            <person name="Kim E."/>
            <person name="Wawrik B."/>
            <person name="Richardson P."/>
        </authorList>
    </citation>
    <scope>NUCLEOTIDE SEQUENCE [LARGE SCALE GENOMIC DNA]</scope>
    <source>
        <strain evidence="4">DSM 6200 / JCM 39069 / Hxd3</strain>
    </source>
</reference>
<sequence>MKIKTEYLVLVALIAGLSLFLWFRNSDRVLYELPDTGGLKKEQIARIEVRAPEQAPLVLEKKGNVWFLPSGAPAKPADTVRMVEAVSDLALTTLVSERDDLVRYDLSADKAVTVTASAPDGKPLRTIAVGKTAPSHNHTFVRIDEDPRIYHARGRLSGIFDKTADALTDRRVLDVDRATLTRITVEQAGESRTLVKSAAEDTLWITDEGETVDPSAVSGFLDAILRLECITYRETAGPENPGEPVLTVTLMDENAHTLSVFPPKAADGSNYPARSSRTDLGFLLSADTVENLFKTVSGLAPGAEDTPDAKE</sequence>
<accession>A8ZTT8</accession>
<evidence type="ECO:0000313" key="4">
    <source>
        <dbReference type="Proteomes" id="UP000008561"/>
    </source>
</evidence>
<dbReference type="Proteomes" id="UP000008561">
    <property type="component" value="Chromosome"/>
</dbReference>
<evidence type="ECO:0000259" key="2">
    <source>
        <dbReference type="Pfam" id="PF14238"/>
    </source>
</evidence>